<organism evidence="3 4">
    <name type="scientific">Mycolicibacterium mucogenicum</name>
    <name type="common">Mycobacterium mucogenicum</name>
    <dbReference type="NCBI Taxonomy" id="56689"/>
    <lineage>
        <taxon>Bacteria</taxon>
        <taxon>Bacillati</taxon>
        <taxon>Actinomycetota</taxon>
        <taxon>Actinomycetes</taxon>
        <taxon>Mycobacteriales</taxon>
        <taxon>Mycobacteriaceae</taxon>
        <taxon>Mycolicibacterium</taxon>
    </lineage>
</organism>
<proteinExistence type="predicted"/>
<dbReference type="PANTHER" id="PTHR30349">
    <property type="entry name" value="PHAGE INTEGRASE-RELATED"/>
    <property type="match status" value="1"/>
</dbReference>
<dbReference type="GO" id="GO:0003677">
    <property type="term" value="F:DNA binding"/>
    <property type="evidence" value="ECO:0007669"/>
    <property type="project" value="InterPro"/>
</dbReference>
<evidence type="ECO:0000259" key="2">
    <source>
        <dbReference type="PROSITE" id="PS51898"/>
    </source>
</evidence>
<dbReference type="InterPro" id="IPR050090">
    <property type="entry name" value="Tyrosine_recombinase_XerCD"/>
</dbReference>
<dbReference type="InterPro" id="IPR011010">
    <property type="entry name" value="DNA_brk_join_enz"/>
</dbReference>
<feature type="domain" description="Tyr recombinase" evidence="2">
    <location>
        <begin position="347"/>
        <end position="580"/>
    </location>
</feature>
<dbReference type="Proteomes" id="UP000093898">
    <property type="component" value="Unassembled WGS sequence"/>
</dbReference>
<dbReference type="SUPFAM" id="SSF56349">
    <property type="entry name" value="DNA breaking-rejoining enzymes"/>
    <property type="match status" value="1"/>
</dbReference>
<evidence type="ECO:0000256" key="1">
    <source>
        <dbReference type="ARBA" id="ARBA00023172"/>
    </source>
</evidence>
<dbReference type="InterPro" id="IPR002104">
    <property type="entry name" value="Integrase_catalytic"/>
</dbReference>
<dbReference type="RefSeq" id="WP_064985919.1">
    <property type="nucleotide sequence ID" value="NZ_LZLC01000245.1"/>
</dbReference>
<protein>
    <submittedName>
        <fullName evidence="3">Transposase</fullName>
    </submittedName>
</protein>
<evidence type="ECO:0000313" key="4">
    <source>
        <dbReference type="Proteomes" id="UP000093898"/>
    </source>
</evidence>
<dbReference type="AlphaFoldDB" id="A0A1A3GMF5"/>
<name>A0A1A3GMF5_MYCMU</name>
<dbReference type="GO" id="GO:0015074">
    <property type="term" value="P:DNA integration"/>
    <property type="evidence" value="ECO:0007669"/>
    <property type="project" value="InterPro"/>
</dbReference>
<accession>A0A1A3GMF5</accession>
<dbReference type="InterPro" id="IPR013762">
    <property type="entry name" value="Integrase-like_cat_sf"/>
</dbReference>
<comment type="caution">
    <text evidence="3">The sequence shown here is derived from an EMBL/GenBank/DDBJ whole genome shotgun (WGS) entry which is preliminary data.</text>
</comment>
<gene>
    <name evidence="3" type="ORF">A5630_07005</name>
</gene>
<keyword evidence="1" id="KW-0233">DNA recombination</keyword>
<dbReference type="OrthoDB" id="8421690at2"/>
<dbReference type="PROSITE" id="PS51898">
    <property type="entry name" value="TYR_RECOMBINASE"/>
    <property type="match status" value="1"/>
</dbReference>
<dbReference type="GO" id="GO:0006310">
    <property type="term" value="P:DNA recombination"/>
    <property type="evidence" value="ECO:0007669"/>
    <property type="project" value="UniProtKB-KW"/>
</dbReference>
<evidence type="ECO:0000313" key="3">
    <source>
        <dbReference type="EMBL" id="OBJ36591.1"/>
    </source>
</evidence>
<dbReference type="PANTHER" id="PTHR30349:SF64">
    <property type="entry name" value="PROPHAGE INTEGRASE INTD-RELATED"/>
    <property type="match status" value="1"/>
</dbReference>
<reference evidence="3 4" key="1">
    <citation type="submission" date="2016-06" db="EMBL/GenBank/DDBJ databases">
        <authorList>
            <person name="Kjaerup R.B."/>
            <person name="Dalgaard T.S."/>
            <person name="Juul-Madsen H.R."/>
        </authorList>
    </citation>
    <scope>NUCLEOTIDE SEQUENCE [LARGE SCALE GENOMIC DNA]</scope>
    <source>
        <strain evidence="3 4">1127319.6</strain>
    </source>
</reference>
<dbReference type="Gene3D" id="1.10.443.10">
    <property type="entry name" value="Intergrase catalytic core"/>
    <property type="match status" value="1"/>
</dbReference>
<dbReference type="EMBL" id="LZLC01000245">
    <property type="protein sequence ID" value="OBJ36591.1"/>
    <property type="molecule type" value="Genomic_DNA"/>
</dbReference>
<dbReference type="Pfam" id="PF00589">
    <property type="entry name" value="Phage_integrase"/>
    <property type="match status" value="1"/>
</dbReference>
<sequence length="740" mass="83062">MPSHDDLTLAPVSARDRWGQQWAQVPGLWRRPVYRIDHPDAARVFVINEFYLKQNRAGTEHDFTPPGAPPRFADELAWWVWVCATEGTRKVNLPQLRACSTALGAAAAEYQRHHHRPPVSIADLSVETIVRHALVRFEQRNGRLPAAGTRRNIVAVISHMHRYVTVRCTDTPWWGYDVWDLVADPRIPQREHEPQHDQTINLAAIEPVWLREGMRFWLRISLDAQLLRWTSALSRPRDVGRHLGGFLTARGVTDPLVATDPTRLRQVFIDFTEYLRSPAARAKHDVPVSETAIDGIQANVQAFYTFMVDHAPEAAAATGERRWADITVTHTRLWGPAFRARRGNRYRELTWYSTAELQQMLAYLDVMAADRDTQVTITHPDGTISDVCGLGDPSAARVWLLQALTGRRASEILMLDYHPLQAIPGADRPTDGADPSVFVAKLRYQQTKVDGVDPTILVEQAVVNIIAEQQQWMTATYPGLVSKYLFVGRRHQHNGQRHRPYTTYRDTLGKLDNIHGLTDAAGNLLRFSQTHRLRHTRATELLNDGVPIHVVQRYLGHKSPEMTMRYAATLSATAETEFLRHKKIGAHGTEIAISPTDIYTMTQLGSRTDRVLPNGVCLLPPLKTCDKGNACLSCGHFATDATHLDELREQRARTQSLLDTRRSQHLARTGRELTDDNIWVHERLRELSSLAAIIDRISTEHAVNAAIAGAGTAHRIPLTPVATRGAHDSALRKAAPAGSS</sequence>